<comment type="caution">
    <text evidence="3">The sequence shown here is derived from an EMBL/GenBank/DDBJ whole genome shotgun (WGS) entry which is preliminary data.</text>
</comment>
<feature type="compositionally biased region" description="Polar residues" evidence="1">
    <location>
        <begin position="1"/>
        <end position="11"/>
    </location>
</feature>
<evidence type="ECO:0000259" key="2">
    <source>
        <dbReference type="Pfam" id="PF01814"/>
    </source>
</evidence>
<accession>A0ABT0E0T2</accession>
<dbReference type="Pfam" id="PF01814">
    <property type="entry name" value="Hemerythrin"/>
    <property type="match status" value="1"/>
</dbReference>
<dbReference type="Gene3D" id="1.20.120.520">
    <property type="entry name" value="nmb1532 protein domain like"/>
    <property type="match status" value="1"/>
</dbReference>
<dbReference type="Proteomes" id="UP001203512">
    <property type="component" value="Unassembled WGS sequence"/>
</dbReference>
<keyword evidence="4" id="KW-1185">Reference proteome</keyword>
<name>A0ABT0E0T2_9SPHN</name>
<sequence length="264" mass="29055">MKSLAQQTEQDMSGAASVLSRQKRDHERLDRLLNRLGAAPADQQAPLLMRVYRLVFPHAFAEEAVLWPTLRRVLPDGELLTLRVEQEHQQINELVAELDGTAPDSSDRAQLLERIVALLRQDVRDEEDRLLPRLQDAVSPAQLRRLGWAWEAVRRIAPTRAHPIVSRRPPGNVLAALPLSLLDRSRDGIDALLHRGAGPATEPLRALSSALAFASNLVERLPGMRKGEDPSTSVSDKHLPGWRAAAAATVVAGAVLAVRSSRGR</sequence>
<protein>
    <submittedName>
        <fullName evidence="3">Hemerythrin domain-containing protein</fullName>
    </submittedName>
</protein>
<organism evidence="3 4">
    <name type="scientific">Sphingobium agri</name>
    <dbReference type="NCBI Taxonomy" id="2933566"/>
    <lineage>
        <taxon>Bacteria</taxon>
        <taxon>Pseudomonadati</taxon>
        <taxon>Pseudomonadota</taxon>
        <taxon>Alphaproteobacteria</taxon>
        <taxon>Sphingomonadales</taxon>
        <taxon>Sphingomonadaceae</taxon>
        <taxon>Sphingobium</taxon>
    </lineage>
</organism>
<reference evidence="3 4" key="1">
    <citation type="submission" date="2022-04" db="EMBL/GenBank/DDBJ databases">
        <authorList>
            <person name="Huq M.A."/>
        </authorList>
    </citation>
    <scope>NUCLEOTIDE SEQUENCE [LARGE SCALE GENOMIC DNA]</scope>
    <source>
        <strain evidence="3 4">MAH-33</strain>
    </source>
</reference>
<evidence type="ECO:0000313" key="3">
    <source>
        <dbReference type="EMBL" id="MCK0532973.1"/>
    </source>
</evidence>
<dbReference type="PANTHER" id="PTHR35585:SF1">
    <property type="entry name" value="HHE DOMAIN PROTEIN (AFU_ORTHOLOGUE AFUA_4G00730)"/>
    <property type="match status" value="1"/>
</dbReference>
<gene>
    <name evidence="3" type="ORF">MU848_15395</name>
</gene>
<evidence type="ECO:0000256" key="1">
    <source>
        <dbReference type="SAM" id="MobiDB-lite"/>
    </source>
</evidence>
<dbReference type="EMBL" id="JALKHS010000016">
    <property type="protein sequence ID" value="MCK0532973.1"/>
    <property type="molecule type" value="Genomic_DNA"/>
</dbReference>
<proteinExistence type="predicted"/>
<dbReference type="CDD" id="cd12108">
    <property type="entry name" value="Hr-like"/>
    <property type="match status" value="1"/>
</dbReference>
<dbReference type="InterPro" id="IPR012312">
    <property type="entry name" value="Hemerythrin-like"/>
</dbReference>
<evidence type="ECO:0000313" key="4">
    <source>
        <dbReference type="Proteomes" id="UP001203512"/>
    </source>
</evidence>
<feature type="domain" description="Hemerythrin-like" evidence="2">
    <location>
        <begin position="21"/>
        <end position="134"/>
    </location>
</feature>
<dbReference type="PANTHER" id="PTHR35585">
    <property type="entry name" value="HHE DOMAIN PROTEIN (AFU_ORTHOLOGUE AFUA_4G00730)"/>
    <property type="match status" value="1"/>
</dbReference>
<feature type="region of interest" description="Disordered" evidence="1">
    <location>
        <begin position="1"/>
        <end position="23"/>
    </location>
</feature>
<dbReference type="RefSeq" id="WP_201516770.1">
    <property type="nucleotide sequence ID" value="NZ_JALKHS010000016.1"/>
</dbReference>